<feature type="domain" description="Enoyl reductase (ER)" evidence="2">
    <location>
        <begin position="27"/>
        <end position="340"/>
    </location>
</feature>
<name>A0A164UEJ2_9AGAM</name>
<protein>
    <submittedName>
        <fullName evidence="3">Alcohol dehydrogenase</fullName>
    </submittedName>
</protein>
<keyword evidence="4" id="KW-1185">Reference proteome</keyword>
<dbReference type="AlphaFoldDB" id="A0A164UEJ2"/>
<dbReference type="Pfam" id="PF00107">
    <property type="entry name" value="ADH_zinc_N"/>
    <property type="match status" value="1"/>
</dbReference>
<dbReference type="SUPFAM" id="SSF51735">
    <property type="entry name" value="NAD(P)-binding Rossmann-fold domains"/>
    <property type="match status" value="1"/>
</dbReference>
<dbReference type="EMBL" id="KV419408">
    <property type="protein sequence ID" value="KZS93157.1"/>
    <property type="molecule type" value="Genomic_DNA"/>
</dbReference>
<evidence type="ECO:0000256" key="1">
    <source>
        <dbReference type="ARBA" id="ARBA00023002"/>
    </source>
</evidence>
<dbReference type="SUPFAM" id="SSF50129">
    <property type="entry name" value="GroES-like"/>
    <property type="match status" value="1"/>
</dbReference>
<dbReference type="InterPro" id="IPR041694">
    <property type="entry name" value="ADH_N_2"/>
</dbReference>
<accession>A0A164UEJ2</accession>
<reference evidence="3 4" key="1">
    <citation type="journal article" date="2016" name="Mol. Biol. Evol.">
        <title>Comparative Genomics of Early-Diverging Mushroom-Forming Fungi Provides Insights into the Origins of Lignocellulose Decay Capabilities.</title>
        <authorList>
            <person name="Nagy L.G."/>
            <person name="Riley R."/>
            <person name="Tritt A."/>
            <person name="Adam C."/>
            <person name="Daum C."/>
            <person name="Floudas D."/>
            <person name="Sun H."/>
            <person name="Yadav J.S."/>
            <person name="Pangilinan J."/>
            <person name="Larsson K.H."/>
            <person name="Matsuura K."/>
            <person name="Barry K."/>
            <person name="Labutti K."/>
            <person name="Kuo R."/>
            <person name="Ohm R.A."/>
            <person name="Bhattacharya S.S."/>
            <person name="Shirouzu T."/>
            <person name="Yoshinaga Y."/>
            <person name="Martin F.M."/>
            <person name="Grigoriev I.V."/>
            <person name="Hibbett D.S."/>
        </authorList>
    </citation>
    <scope>NUCLEOTIDE SEQUENCE [LARGE SCALE GENOMIC DNA]</scope>
    <source>
        <strain evidence="3 4">HHB9708</strain>
    </source>
</reference>
<dbReference type="InterPro" id="IPR020843">
    <property type="entry name" value="ER"/>
</dbReference>
<dbReference type="CDD" id="cd05288">
    <property type="entry name" value="PGDH"/>
    <property type="match status" value="1"/>
</dbReference>
<dbReference type="OrthoDB" id="809632at2759"/>
<dbReference type="Pfam" id="PF16884">
    <property type="entry name" value="ADH_N_2"/>
    <property type="match status" value="1"/>
</dbReference>
<gene>
    <name evidence="3" type="ORF">SISNIDRAFT_486079</name>
</gene>
<evidence type="ECO:0000313" key="3">
    <source>
        <dbReference type="EMBL" id="KZS93157.1"/>
    </source>
</evidence>
<evidence type="ECO:0000313" key="4">
    <source>
        <dbReference type="Proteomes" id="UP000076722"/>
    </source>
</evidence>
<organism evidence="3 4">
    <name type="scientific">Sistotremastrum niveocremeum HHB9708</name>
    <dbReference type="NCBI Taxonomy" id="1314777"/>
    <lineage>
        <taxon>Eukaryota</taxon>
        <taxon>Fungi</taxon>
        <taxon>Dikarya</taxon>
        <taxon>Basidiomycota</taxon>
        <taxon>Agaricomycotina</taxon>
        <taxon>Agaricomycetes</taxon>
        <taxon>Sistotremastrales</taxon>
        <taxon>Sistotremastraceae</taxon>
        <taxon>Sertulicium</taxon>
        <taxon>Sertulicium niveocremeum</taxon>
    </lineage>
</organism>
<evidence type="ECO:0000259" key="2">
    <source>
        <dbReference type="SMART" id="SM00829"/>
    </source>
</evidence>
<dbReference type="Gene3D" id="3.40.50.720">
    <property type="entry name" value="NAD(P)-binding Rossmann-like Domain"/>
    <property type="match status" value="1"/>
</dbReference>
<dbReference type="Proteomes" id="UP000076722">
    <property type="component" value="Unassembled WGS sequence"/>
</dbReference>
<dbReference type="InterPro" id="IPR011032">
    <property type="entry name" value="GroES-like_sf"/>
</dbReference>
<dbReference type="Gene3D" id="3.90.180.10">
    <property type="entry name" value="Medium-chain alcohol dehydrogenases, catalytic domain"/>
    <property type="match status" value="1"/>
</dbReference>
<sequence>MAPVPNPRLYLNEVPTGRSLPVPGKTTRIDSSQTIDLETVPLNGGYLIKVLYLSADPYQRSKMKADPTNYSGAYTIGGTLDNFGVGEVIRSETDSFKVGDHVYGMLPFQSYEVVTNPEQYKVLNNPVNIPWHTYIGVAGMPGFTAYAGWKLWVEKKVKKGDVLFVTTAAGPVGCMVVQLAKRAGLKVIGSAGTEKKVEYLKSIGTDVAFNYKTADVAKILKEHGPIDVYWDHVGGEQLDHALTAMAINGIIISCGFATTYNGESYGVKNFSAILYKTLTVYGLLQLRWEKLLHPQFYEEIPPLVASGEVKFLEHFYHGLEGAEQAMLDVQTGDNIGKAVIVLGEDSKA</sequence>
<proteinExistence type="predicted"/>
<dbReference type="InterPro" id="IPR013149">
    <property type="entry name" value="ADH-like_C"/>
</dbReference>
<dbReference type="GO" id="GO:0016628">
    <property type="term" value="F:oxidoreductase activity, acting on the CH-CH group of donors, NAD or NADP as acceptor"/>
    <property type="evidence" value="ECO:0007669"/>
    <property type="project" value="InterPro"/>
</dbReference>
<dbReference type="SMART" id="SM00829">
    <property type="entry name" value="PKS_ER"/>
    <property type="match status" value="1"/>
</dbReference>
<dbReference type="InterPro" id="IPR045010">
    <property type="entry name" value="MDR_fam"/>
</dbReference>
<dbReference type="InterPro" id="IPR036291">
    <property type="entry name" value="NAD(P)-bd_dom_sf"/>
</dbReference>
<dbReference type="PANTHER" id="PTHR43205:SF7">
    <property type="entry name" value="PROSTAGLANDIN REDUCTASE 1"/>
    <property type="match status" value="1"/>
</dbReference>
<keyword evidence="1" id="KW-0560">Oxidoreductase</keyword>
<dbReference type="PANTHER" id="PTHR43205">
    <property type="entry name" value="PROSTAGLANDIN REDUCTASE"/>
    <property type="match status" value="1"/>
</dbReference>